<sequence length="159" mass="17662">MRSPPAVPFPFCECNRTVGTVPFEFSTTVTTKRSGANRLYCMKLYATDCIDPKNSCCNQNLAKIEWWTKDACRGSVKATYMDGVKVDQQWDTGTFKIPGLNLPRSAVPPQGREICLELLSTGTCPTLKTFCAKSDRGVCYYSAFNTDKDCCPVQTVDNL</sequence>
<evidence type="ECO:0000313" key="3">
    <source>
        <dbReference type="Proteomes" id="UP000612055"/>
    </source>
</evidence>
<gene>
    <name evidence="2" type="ORF">HYH03_011425</name>
</gene>
<organism evidence="2 3">
    <name type="scientific">Edaphochlamys debaryana</name>
    <dbReference type="NCBI Taxonomy" id="47281"/>
    <lineage>
        <taxon>Eukaryota</taxon>
        <taxon>Viridiplantae</taxon>
        <taxon>Chlorophyta</taxon>
        <taxon>core chlorophytes</taxon>
        <taxon>Chlorophyceae</taxon>
        <taxon>CS clade</taxon>
        <taxon>Chlamydomonadales</taxon>
        <taxon>Chlamydomonadales incertae sedis</taxon>
        <taxon>Edaphochlamys</taxon>
    </lineage>
</organism>
<dbReference type="AlphaFoldDB" id="A0A836BWH4"/>
<keyword evidence="3" id="KW-1185">Reference proteome</keyword>
<evidence type="ECO:0000313" key="2">
    <source>
        <dbReference type="EMBL" id="KAG2490119.1"/>
    </source>
</evidence>
<dbReference type="OrthoDB" id="531118at2759"/>
<accession>A0A836BWH4</accession>
<evidence type="ECO:0000259" key="1">
    <source>
        <dbReference type="Pfam" id="PF12499"/>
    </source>
</evidence>
<proteinExistence type="predicted"/>
<comment type="caution">
    <text evidence="2">The sequence shown here is derived from an EMBL/GenBank/DDBJ whole genome shotgun (WGS) entry which is preliminary data.</text>
</comment>
<dbReference type="InterPro" id="IPR024616">
    <property type="entry name" value="Pherophorin"/>
</dbReference>
<name>A0A836BWH4_9CHLO</name>
<reference evidence="2" key="1">
    <citation type="journal article" date="2020" name="bioRxiv">
        <title>Comparative genomics of Chlamydomonas.</title>
        <authorList>
            <person name="Craig R.J."/>
            <person name="Hasan A.R."/>
            <person name="Ness R.W."/>
            <person name="Keightley P.D."/>
        </authorList>
    </citation>
    <scope>NUCLEOTIDE SEQUENCE</scope>
    <source>
        <strain evidence="2">CCAP 11/70</strain>
    </source>
</reference>
<dbReference type="EMBL" id="JAEHOE010000065">
    <property type="protein sequence ID" value="KAG2490119.1"/>
    <property type="molecule type" value="Genomic_DNA"/>
</dbReference>
<dbReference type="Proteomes" id="UP000612055">
    <property type="component" value="Unassembled WGS sequence"/>
</dbReference>
<feature type="domain" description="Pherophorin" evidence="1">
    <location>
        <begin position="9"/>
        <end position="152"/>
    </location>
</feature>
<protein>
    <recommendedName>
        <fullName evidence="1">Pherophorin domain-containing protein</fullName>
    </recommendedName>
</protein>
<dbReference type="Pfam" id="PF12499">
    <property type="entry name" value="DUF3707"/>
    <property type="match status" value="1"/>
</dbReference>